<protein>
    <recommendedName>
        <fullName evidence="6">4-(cytidine 5'-diphospho)-2-C-methyl-D-erythritol kinase</fullName>
        <ecNumber evidence="6">2.7.1.148</ecNumber>
    </recommendedName>
</protein>
<feature type="domain" description="GHMP kinase N-terminal" evidence="7">
    <location>
        <begin position="19"/>
        <end position="96"/>
    </location>
</feature>
<name>A0A7C6A764_DESAE</name>
<dbReference type="EC" id="2.7.1.148" evidence="6"/>
<organism evidence="9">
    <name type="scientific">Desulfurella acetivorans</name>
    <dbReference type="NCBI Taxonomy" id="33002"/>
    <lineage>
        <taxon>Bacteria</taxon>
        <taxon>Pseudomonadati</taxon>
        <taxon>Campylobacterota</taxon>
        <taxon>Desulfurellia</taxon>
        <taxon>Desulfurellales</taxon>
        <taxon>Desulfurellaceae</taxon>
        <taxon>Desulfurella</taxon>
    </lineage>
</organism>
<accession>A0A7C6A764</accession>
<feature type="non-terminal residue" evidence="9">
    <location>
        <position position="1"/>
    </location>
</feature>
<dbReference type="Pfam" id="PF00288">
    <property type="entry name" value="GHMP_kinases_N"/>
    <property type="match status" value="1"/>
</dbReference>
<keyword evidence="5" id="KW-0067">ATP-binding</keyword>
<dbReference type="AlphaFoldDB" id="A0A7C6A764"/>
<dbReference type="GO" id="GO:0005524">
    <property type="term" value="F:ATP binding"/>
    <property type="evidence" value="ECO:0007669"/>
    <property type="project" value="UniProtKB-KW"/>
</dbReference>
<evidence type="ECO:0000259" key="7">
    <source>
        <dbReference type="Pfam" id="PF00288"/>
    </source>
</evidence>
<evidence type="ECO:0000256" key="1">
    <source>
        <dbReference type="ARBA" id="ARBA00009684"/>
    </source>
</evidence>
<evidence type="ECO:0000256" key="6">
    <source>
        <dbReference type="NCBIfam" id="TIGR00154"/>
    </source>
</evidence>
<evidence type="ECO:0000256" key="5">
    <source>
        <dbReference type="ARBA" id="ARBA00022840"/>
    </source>
</evidence>
<dbReference type="InterPro" id="IPR013750">
    <property type="entry name" value="GHMP_kinase_C_dom"/>
</dbReference>
<proteinExistence type="inferred from homology"/>
<dbReference type="PANTHER" id="PTHR43527:SF2">
    <property type="entry name" value="4-DIPHOSPHOCYTIDYL-2-C-METHYL-D-ERYTHRITOL KINASE, CHLOROPLASTIC"/>
    <property type="match status" value="1"/>
</dbReference>
<dbReference type="EMBL" id="DRZX01000246">
    <property type="protein sequence ID" value="HHS49203.1"/>
    <property type="molecule type" value="Genomic_DNA"/>
</dbReference>
<reference evidence="9" key="1">
    <citation type="journal article" date="2020" name="mSystems">
        <title>Genome- and Community-Level Interaction Insights into Carbon Utilization and Element Cycling Functions of Hydrothermarchaeota in Hydrothermal Sediment.</title>
        <authorList>
            <person name="Zhou Z."/>
            <person name="Liu Y."/>
            <person name="Xu W."/>
            <person name="Pan J."/>
            <person name="Luo Z.H."/>
            <person name="Li M."/>
        </authorList>
    </citation>
    <scope>NUCLEOTIDE SEQUENCE [LARGE SCALE GENOMIC DNA]</scope>
    <source>
        <strain evidence="9">SpSt-1135</strain>
    </source>
</reference>
<dbReference type="Gene3D" id="3.30.230.10">
    <property type="match status" value="1"/>
</dbReference>
<sequence length="243" mass="27130">PSRILSVLTSKPELNNDSNLAYMAAKKFFEESNIKDAVKIDIQKHIPLEAGLGGGSSNAAYTLLALNKMYDYALSFSQLLNIAQQLGSDCPFFLYENASCVSSKGEQVYPLDFLLKPLPIIIVKPEIGVSTKLAYSNLILTKRNNINRMTLVDRLKKGGPLAIMHNDLESSVFKLYPATEYLKRKIYEIAQNALLCGSGSSVFAFAENDKTKQIISMLDDGYFFKTTTILNSEGRDLYEHYRS</sequence>
<keyword evidence="2 9" id="KW-0808">Transferase</keyword>
<feature type="domain" description="GHMP kinase C-terminal" evidence="8">
    <location>
        <begin position="164"/>
        <end position="218"/>
    </location>
</feature>
<keyword evidence="4 9" id="KW-0418">Kinase</keyword>
<gene>
    <name evidence="9" type="primary">ispE</name>
    <name evidence="9" type="ORF">ENM99_05075</name>
</gene>
<comment type="caution">
    <text evidence="9">The sequence shown here is derived from an EMBL/GenBank/DDBJ whole genome shotgun (WGS) entry which is preliminary data.</text>
</comment>
<evidence type="ECO:0000256" key="3">
    <source>
        <dbReference type="ARBA" id="ARBA00022741"/>
    </source>
</evidence>
<dbReference type="SUPFAM" id="SSF55060">
    <property type="entry name" value="GHMP Kinase, C-terminal domain"/>
    <property type="match status" value="1"/>
</dbReference>
<evidence type="ECO:0000313" key="9">
    <source>
        <dbReference type="EMBL" id="HHS49203.1"/>
    </source>
</evidence>
<dbReference type="NCBIfam" id="TIGR00154">
    <property type="entry name" value="ispE"/>
    <property type="match status" value="1"/>
</dbReference>
<dbReference type="PIRSF" id="PIRSF010376">
    <property type="entry name" value="IspE"/>
    <property type="match status" value="1"/>
</dbReference>
<keyword evidence="3" id="KW-0547">Nucleotide-binding</keyword>
<dbReference type="Proteomes" id="UP000886400">
    <property type="component" value="Unassembled WGS sequence"/>
</dbReference>
<evidence type="ECO:0000256" key="2">
    <source>
        <dbReference type="ARBA" id="ARBA00022679"/>
    </source>
</evidence>
<dbReference type="SUPFAM" id="SSF54211">
    <property type="entry name" value="Ribosomal protein S5 domain 2-like"/>
    <property type="match status" value="1"/>
</dbReference>
<evidence type="ECO:0000259" key="8">
    <source>
        <dbReference type="Pfam" id="PF08544"/>
    </source>
</evidence>
<dbReference type="GO" id="GO:0050515">
    <property type="term" value="F:4-(cytidine 5'-diphospho)-2-C-methyl-D-erythritol kinase activity"/>
    <property type="evidence" value="ECO:0007669"/>
    <property type="project" value="UniProtKB-UniRule"/>
</dbReference>
<dbReference type="Pfam" id="PF08544">
    <property type="entry name" value="GHMP_kinases_C"/>
    <property type="match status" value="1"/>
</dbReference>
<dbReference type="InterPro" id="IPR004424">
    <property type="entry name" value="IspE"/>
</dbReference>
<dbReference type="InterPro" id="IPR014721">
    <property type="entry name" value="Ribsml_uS5_D2-typ_fold_subgr"/>
</dbReference>
<dbReference type="InterPro" id="IPR006204">
    <property type="entry name" value="GHMP_kinase_N_dom"/>
</dbReference>
<dbReference type="Gene3D" id="3.30.70.890">
    <property type="entry name" value="GHMP kinase, C-terminal domain"/>
    <property type="match status" value="1"/>
</dbReference>
<evidence type="ECO:0000256" key="4">
    <source>
        <dbReference type="ARBA" id="ARBA00022777"/>
    </source>
</evidence>
<dbReference type="GO" id="GO:0016114">
    <property type="term" value="P:terpenoid biosynthetic process"/>
    <property type="evidence" value="ECO:0007669"/>
    <property type="project" value="UniProtKB-UniRule"/>
</dbReference>
<dbReference type="InterPro" id="IPR020568">
    <property type="entry name" value="Ribosomal_Su5_D2-typ_SF"/>
</dbReference>
<dbReference type="InterPro" id="IPR036554">
    <property type="entry name" value="GHMP_kinase_C_sf"/>
</dbReference>
<comment type="similarity">
    <text evidence="1">Belongs to the GHMP kinase family. IspE subfamily.</text>
</comment>
<dbReference type="PANTHER" id="PTHR43527">
    <property type="entry name" value="4-DIPHOSPHOCYTIDYL-2-C-METHYL-D-ERYTHRITOL KINASE, CHLOROPLASTIC"/>
    <property type="match status" value="1"/>
</dbReference>